<comment type="caution">
    <text evidence="1">The sequence shown here is derived from an EMBL/GenBank/DDBJ whole genome shotgun (WGS) entry which is preliminary data.</text>
</comment>
<organism evidence="1 2">
    <name type="scientific">Apodospora peruviana</name>
    <dbReference type="NCBI Taxonomy" id="516989"/>
    <lineage>
        <taxon>Eukaryota</taxon>
        <taxon>Fungi</taxon>
        <taxon>Dikarya</taxon>
        <taxon>Ascomycota</taxon>
        <taxon>Pezizomycotina</taxon>
        <taxon>Sordariomycetes</taxon>
        <taxon>Sordariomycetidae</taxon>
        <taxon>Sordariales</taxon>
        <taxon>Lasiosphaeriaceae</taxon>
        <taxon>Apodospora</taxon>
    </lineage>
</organism>
<gene>
    <name evidence="1" type="ORF">B0H66DRAFT_170934</name>
</gene>
<reference evidence="1" key="2">
    <citation type="submission" date="2023-06" db="EMBL/GenBank/DDBJ databases">
        <authorList>
            <consortium name="Lawrence Berkeley National Laboratory"/>
            <person name="Haridas S."/>
            <person name="Hensen N."/>
            <person name="Bonometti L."/>
            <person name="Westerberg I."/>
            <person name="Brannstrom I.O."/>
            <person name="Guillou S."/>
            <person name="Cros-Aarteil S."/>
            <person name="Calhoun S."/>
            <person name="Kuo A."/>
            <person name="Mondo S."/>
            <person name="Pangilinan J."/>
            <person name="Riley R."/>
            <person name="Labutti K."/>
            <person name="Andreopoulos B."/>
            <person name="Lipzen A."/>
            <person name="Chen C."/>
            <person name="Yanf M."/>
            <person name="Daum C."/>
            <person name="Ng V."/>
            <person name="Clum A."/>
            <person name="Steindorff A."/>
            <person name="Ohm R."/>
            <person name="Martin F."/>
            <person name="Silar P."/>
            <person name="Natvig D."/>
            <person name="Lalanne C."/>
            <person name="Gautier V."/>
            <person name="Ament-Velasquez S.L."/>
            <person name="Kruys A."/>
            <person name="Hutchinson M.I."/>
            <person name="Powell A.J."/>
            <person name="Barry K."/>
            <person name="Miller A.N."/>
            <person name="Grigoriev I.V."/>
            <person name="Debuchy R."/>
            <person name="Gladieux P."/>
            <person name="Thoren M.H."/>
            <person name="Johannesson H."/>
        </authorList>
    </citation>
    <scope>NUCLEOTIDE SEQUENCE</scope>
    <source>
        <strain evidence="1">CBS 118394</strain>
    </source>
</reference>
<reference evidence="1" key="1">
    <citation type="journal article" date="2023" name="Mol. Phylogenet. Evol.">
        <title>Genome-scale phylogeny and comparative genomics of the fungal order Sordariales.</title>
        <authorList>
            <person name="Hensen N."/>
            <person name="Bonometti L."/>
            <person name="Westerberg I."/>
            <person name="Brannstrom I.O."/>
            <person name="Guillou S."/>
            <person name="Cros-Aarteil S."/>
            <person name="Calhoun S."/>
            <person name="Haridas S."/>
            <person name="Kuo A."/>
            <person name="Mondo S."/>
            <person name="Pangilinan J."/>
            <person name="Riley R."/>
            <person name="LaButti K."/>
            <person name="Andreopoulos B."/>
            <person name="Lipzen A."/>
            <person name="Chen C."/>
            <person name="Yan M."/>
            <person name="Daum C."/>
            <person name="Ng V."/>
            <person name="Clum A."/>
            <person name="Steindorff A."/>
            <person name="Ohm R.A."/>
            <person name="Martin F."/>
            <person name="Silar P."/>
            <person name="Natvig D.O."/>
            <person name="Lalanne C."/>
            <person name="Gautier V."/>
            <person name="Ament-Velasquez S.L."/>
            <person name="Kruys A."/>
            <person name="Hutchinson M.I."/>
            <person name="Powell A.J."/>
            <person name="Barry K."/>
            <person name="Miller A.N."/>
            <person name="Grigoriev I.V."/>
            <person name="Debuchy R."/>
            <person name="Gladieux P."/>
            <person name="Hiltunen Thoren M."/>
            <person name="Johannesson H."/>
        </authorList>
    </citation>
    <scope>NUCLEOTIDE SEQUENCE</scope>
    <source>
        <strain evidence="1">CBS 118394</strain>
    </source>
</reference>
<protein>
    <submittedName>
        <fullName evidence="1">Uncharacterized protein</fullName>
    </submittedName>
</protein>
<dbReference type="EMBL" id="JAUEDM010000002">
    <property type="protein sequence ID" value="KAK3326884.1"/>
    <property type="molecule type" value="Genomic_DNA"/>
</dbReference>
<dbReference type="AlphaFoldDB" id="A0AAE0MDB5"/>
<name>A0AAE0MDB5_9PEZI</name>
<proteinExistence type="predicted"/>
<dbReference type="Proteomes" id="UP001283341">
    <property type="component" value="Unassembled WGS sequence"/>
</dbReference>
<accession>A0AAE0MDB5</accession>
<evidence type="ECO:0000313" key="2">
    <source>
        <dbReference type="Proteomes" id="UP001283341"/>
    </source>
</evidence>
<keyword evidence="2" id="KW-1185">Reference proteome</keyword>
<sequence length="263" mass="29697">MEVIRSMFACIFGDRRRSTSFPSVGGYTELTDEKMPLYLENTPYMADNMMIAYGATRTLAAPPPAYYSDKPPLSDEEMADDVVRLLRRAEWNDESLQRRVRNIVGDGSWSRKMVEECLDNVIEAVEDGRRYMGEAMCEALDRATDIADEEFTFPRRHAQSVDGFIAIVAVGILAQMQGPWVLDVLGFGEVEDREEIRSPCGEEELSMSPSSKLVPSLKMRPGSVAAWWAREYAAYIPEGGIYEYFRGLGMVHGSYDDDYAVFD</sequence>
<evidence type="ECO:0000313" key="1">
    <source>
        <dbReference type="EMBL" id="KAK3326884.1"/>
    </source>
</evidence>